<evidence type="ECO:0000256" key="2">
    <source>
        <dbReference type="ARBA" id="ARBA00022679"/>
    </source>
</evidence>
<reference evidence="7 8" key="1">
    <citation type="journal article" date="2020" name="G3 (Bethesda)">
        <title>Improved Reference Genome for Cyclotella cryptica CCMP332, a Model for Cell Wall Morphogenesis, Salinity Adaptation, and Lipid Production in Diatoms (Bacillariophyta).</title>
        <authorList>
            <person name="Roberts W.R."/>
            <person name="Downey K.M."/>
            <person name="Ruck E.C."/>
            <person name="Traller J.C."/>
            <person name="Alverson A.J."/>
        </authorList>
    </citation>
    <scope>NUCLEOTIDE SEQUENCE [LARGE SCALE GENOMIC DNA]</scope>
    <source>
        <strain evidence="7 8">CCMP332</strain>
    </source>
</reference>
<dbReference type="PANTHER" id="PTHR24349">
    <property type="entry name" value="SERINE/THREONINE-PROTEIN KINASE"/>
    <property type="match status" value="1"/>
</dbReference>
<evidence type="ECO:0000313" key="7">
    <source>
        <dbReference type="EMBL" id="KAL3784658.1"/>
    </source>
</evidence>
<dbReference type="GO" id="GO:0005524">
    <property type="term" value="F:ATP binding"/>
    <property type="evidence" value="ECO:0007669"/>
    <property type="project" value="UniProtKB-KW"/>
</dbReference>
<keyword evidence="1" id="KW-0723">Serine/threonine-protein kinase</keyword>
<dbReference type="InterPro" id="IPR000719">
    <property type="entry name" value="Prot_kinase_dom"/>
</dbReference>
<dbReference type="Gene3D" id="1.10.238.10">
    <property type="entry name" value="EF-hand"/>
    <property type="match status" value="1"/>
</dbReference>
<evidence type="ECO:0000256" key="4">
    <source>
        <dbReference type="ARBA" id="ARBA00022777"/>
    </source>
</evidence>
<dbReference type="PROSITE" id="PS00108">
    <property type="entry name" value="PROTEIN_KINASE_ST"/>
    <property type="match status" value="1"/>
</dbReference>
<proteinExistence type="predicted"/>
<dbReference type="InterPro" id="IPR050205">
    <property type="entry name" value="CDPK_Ser/Thr_kinases"/>
</dbReference>
<evidence type="ECO:0000256" key="3">
    <source>
        <dbReference type="ARBA" id="ARBA00022741"/>
    </source>
</evidence>
<name>A0ABD3P996_9STRA</name>
<dbReference type="PROSITE" id="PS50011">
    <property type="entry name" value="PROTEIN_KINASE_DOM"/>
    <property type="match status" value="1"/>
</dbReference>
<keyword evidence="3" id="KW-0547">Nucleotide-binding</keyword>
<dbReference type="EMBL" id="JABMIG020000231">
    <property type="protein sequence ID" value="KAL3784658.1"/>
    <property type="molecule type" value="Genomic_DNA"/>
</dbReference>
<dbReference type="AlphaFoldDB" id="A0ABD3P996"/>
<dbReference type="InterPro" id="IPR011992">
    <property type="entry name" value="EF-hand-dom_pair"/>
</dbReference>
<dbReference type="Gene3D" id="3.30.200.20">
    <property type="entry name" value="Phosphorylase Kinase, domain 1"/>
    <property type="match status" value="1"/>
</dbReference>
<keyword evidence="5" id="KW-0067">ATP-binding</keyword>
<accession>A0ABD3P996</accession>
<protein>
    <recommendedName>
        <fullName evidence="6">Protein kinase domain-containing protein</fullName>
    </recommendedName>
</protein>
<organism evidence="7 8">
    <name type="scientific">Cyclotella cryptica</name>
    <dbReference type="NCBI Taxonomy" id="29204"/>
    <lineage>
        <taxon>Eukaryota</taxon>
        <taxon>Sar</taxon>
        <taxon>Stramenopiles</taxon>
        <taxon>Ochrophyta</taxon>
        <taxon>Bacillariophyta</taxon>
        <taxon>Coscinodiscophyceae</taxon>
        <taxon>Thalassiosirophycidae</taxon>
        <taxon>Stephanodiscales</taxon>
        <taxon>Stephanodiscaceae</taxon>
        <taxon>Cyclotella</taxon>
    </lineage>
</organism>
<evidence type="ECO:0000256" key="1">
    <source>
        <dbReference type="ARBA" id="ARBA00022527"/>
    </source>
</evidence>
<dbReference type="GO" id="GO:0004674">
    <property type="term" value="F:protein serine/threonine kinase activity"/>
    <property type="evidence" value="ECO:0007669"/>
    <property type="project" value="UniProtKB-KW"/>
</dbReference>
<comment type="caution">
    <text evidence="7">The sequence shown here is derived from an EMBL/GenBank/DDBJ whole genome shotgun (WGS) entry which is preliminary data.</text>
</comment>
<evidence type="ECO:0000259" key="6">
    <source>
        <dbReference type="PROSITE" id="PS50011"/>
    </source>
</evidence>
<keyword evidence="8" id="KW-1185">Reference proteome</keyword>
<dbReference type="Proteomes" id="UP001516023">
    <property type="component" value="Unassembled WGS sequence"/>
</dbReference>
<dbReference type="SUPFAM" id="SSF47473">
    <property type="entry name" value="EF-hand"/>
    <property type="match status" value="1"/>
</dbReference>
<dbReference type="SUPFAM" id="SSF56112">
    <property type="entry name" value="Protein kinase-like (PK-like)"/>
    <property type="match status" value="1"/>
</dbReference>
<keyword evidence="4" id="KW-0418">Kinase</keyword>
<evidence type="ECO:0000313" key="8">
    <source>
        <dbReference type="Proteomes" id="UP001516023"/>
    </source>
</evidence>
<feature type="domain" description="Protein kinase" evidence="6">
    <location>
        <begin position="52"/>
        <end position="343"/>
    </location>
</feature>
<keyword evidence="2" id="KW-0808">Transferase</keyword>
<sequence length="540" mass="61561">MKKFVSSIPFISKKSSFGGDKSQHGHVDRSGDDGSYKKNFTYTKNTCALSWWEPICLLEEGSISDIHLVRRRERFVNVKYKDKRDVMDLAKRQRGSKTKDAVKSEELYVLKSIMKDHIGNEQVLDEMRSEILTMSKLSHPNICRIIEAYERRRHIYLVMEFCSGGNLAGRIPMTEIKAAHVTAKILSVVKYLHDNGVAHRDIKLENIMFDSKETIKLIDFGLANAYLNDDFKNMTEKVGTLYSMAPEVLNESYDQRCDLWSVGVVTYLLLSGIQPFWGPKKSMPWAERRLEMIARIKRCEYASMNTYAWENISGKAKSFVKSLLKLNPDDRPSPQEALNSEWIRTMADSDISEHSSCDVQVDLKPVLRNRLVQILSTKLSESEILGFLAYLENNDEEGDGLVSMSDLFRCLNEVSEGMEGLSKEDVRNILHDVDSTGETFDETMKLNYIDLMVDVLVGKGRNLVEAFAAALDAKSDESRMISVPALRTIFDEIFPLEMSEDLWDDLCLKSDNETMVNTSNVLESVTVSIARHHKRTIHSN</sequence>
<dbReference type="Gene3D" id="1.10.510.10">
    <property type="entry name" value="Transferase(Phosphotransferase) domain 1"/>
    <property type="match status" value="1"/>
</dbReference>
<dbReference type="InterPro" id="IPR008271">
    <property type="entry name" value="Ser/Thr_kinase_AS"/>
</dbReference>
<evidence type="ECO:0000256" key="5">
    <source>
        <dbReference type="ARBA" id="ARBA00022840"/>
    </source>
</evidence>
<dbReference type="Pfam" id="PF00069">
    <property type="entry name" value="Pkinase"/>
    <property type="match status" value="1"/>
</dbReference>
<dbReference type="InterPro" id="IPR011009">
    <property type="entry name" value="Kinase-like_dom_sf"/>
</dbReference>
<gene>
    <name evidence="7" type="ORF">HJC23_012174</name>
</gene>
<dbReference type="SMART" id="SM00220">
    <property type="entry name" value="S_TKc"/>
    <property type="match status" value="1"/>
</dbReference>